<dbReference type="NCBIfam" id="TIGR02226">
    <property type="entry name" value="two_anch"/>
    <property type="match status" value="1"/>
</dbReference>
<dbReference type="Pfam" id="PF13519">
    <property type="entry name" value="VWA_2"/>
    <property type="match status" value="1"/>
</dbReference>
<name>A0ABT0UDD0_9BACT</name>
<dbReference type="InterPro" id="IPR024163">
    <property type="entry name" value="Aerotolerance_reg_N"/>
</dbReference>
<gene>
    <name evidence="4" type="ORF">NB063_30900</name>
</gene>
<proteinExistence type="predicted"/>
<dbReference type="PANTHER" id="PTHR37464:SF1">
    <property type="entry name" value="BLL2463 PROTEIN"/>
    <property type="match status" value="1"/>
</dbReference>
<protein>
    <submittedName>
        <fullName evidence="4">BatA domain-containing protein</fullName>
    </submittedName>
</protein>
<evidence type="ECO:0000256" key="1">
    <source>
        <dbReference type="SAM" id="Phobius"/>
    </source>
</evidence>
<reference evidence="4 5" key="1">
    <citation type="journal article" date="2022" name="Syst. Appl. Microbiol.">
        <title>Rhodopirellula aestuarii sp. nov., a novel member of the genus Rhodopirellula isolated from brackish sediments collected in the Tagus River estuary, Portugal.</title>
        <authorList>
            <person name="Vitorino I.R."/>
            <person name="Klimek D."/>
            <person name="Calusinska M."/>
            <person name="Lobo-da-Cunha A."/>
            <person name="Vasconcelos V."/>
            <person name="Lage O.M."/>
        </authorList>
    </citation>
    <scope>NUCLEOTIDE SEQUENCE [LARGE SCALE GENOMIC DNA]</scope>
    <source>
        <strain evidence="4 5">ICT_H3.1</strain>
    </source>
</reference>
<keyword evidence="1" id="KW-1133">Transmembrane helix</keyword>
<evidence type="ECO:0000313" key="5">
    <source>
        <dbReference type="Proteomes" id="UP001202961"/>
    </source>
</evidence>
<dbReference type="PANTHER" id="PTHR37464">
    <property type="entry name" value="BLL2463 PROTEIN"/>
    <property type="match status" value="1"/>
</dbReference>
<dbReference type="InterPro" id="IPR011933">
    <property type="entry name" value="Double_TM_dom"/>
</dbReference>
<evidence type="ECO:0000259" key="3">
    <source>
        <dbReference type="Pfam" id="PF13519"/>
    </source>
</evidence>
<dbReference type="Proteomes" id="UP001202961">
    <property type="component" value="Unassembled WGS sequence"/>
</dbReference>
<evidence type="ECO:0000259" key="2">
    <source>
        <dbReference type="Pfam" id="PF07584"/>
    </source>
</evidence>
<dbReference type="InterPro" id="IPR036465">
    <property type="entry name" value="vWFA_dom_sf"/>
</dbReference>
<keyword evidence="1" id="KW-0472">Membrane</keyword>
<dbReference type="Pfam" id="PF07584">
    <property type="entry name" value="BatA"/>
    <property type="match status" value="1"/>
</dbReference>
<accession>A0ABT0UDD0</accession>
<keyword evidence="1" id="KW-0812">Transmembrane</keyword>
<dbReference type="Gene3D" id="3.40.50.410">
    <property type="entry name" value="von Willebrand factor, type A domain"/>
    <property type="match status" value="1"/>
</dbReference>
<dbReference type="RefSeq" id="WP_250933495.1">
    <property type="nucleotide sequence ID" value="NZ_JAMQBK010000122.1"/>
</dbReference>
<feature type="domain" description="Aerotolerance regulator N-terminal" evidence="2">
    <location>
        <begin position="1"/>
        <end position="76"/>
    </location>
</feature>
<keyword evidence="5" id="KW-1185">Reference proteome</keyword>
<feature type="domain" description="VWFA" evidence="3">
    <location>
        <begin position="92"/>
        <end position="191"/>
    </location>
</feature>
<dbReference type="InterPro" id="IPR002035">
    <property type="entry name" value="VWF_A"/>
</dbReference>
<feature type="transmembrane region" description="Helical" evidence="1">
    <location>
        <begin position="56"/>
        <end position="78"/>
    </location>
</feature>
<sequence length="828" mass="90273">MTFVNGIMALGAAAFVVPLVIHLLFRSRYRSMDWGAMFLLQDVVRANRRRMQWHQWILLALRCAIPILLALAMARPLISSVQSLAGKQPVSLVVMVDDSRSMSAGMRSTRAVDGVIELLDSMSRGDEVILIPASELSAPVSIGSAVDAKAKLKELRFDGGAMDLAATLRSAASACRQASNPYRRIVVVSDFQDNTLRRNGGHDVSDGEPTSSSILGAIDSIEERFAQFDPRPQVDFLDVGETDDETASMANVVVESVRVDVPAILVGHDVPIEATIRNDSDLPVTNLRANWMVDGRTFNSEIVAIEPRGTVSLKWQTNFDTPGGASVGLAIEHTDVIAADNRREYAIDVLHPIRVWLVDGDPSIQPLQSETDFLKVALSPFAFRSTTQDPRRGSRAAESVVDPRQRDVVSTKVLTTKSLDSELGSLNLNLVSANQAKGKQDARATSKLAEDFPDLIVFANVARPPSYQSKTRVGEKADDDPVDRYLAAGGHVLFFDGDRVDADAWSDCDWLPAAMKGIRDAETKPFRIEPPGARVGAWRALGSDEDSLFDSVAIGRRRELVAKSDAASVLLRTEAGEPLAVTHWYMQESDGDETGKVPADDSDEVVDGLTVHQGRVVQFAFPCDTAWSNLPLRPVFLPMLQQLVLEMVGDNRQGNIAPGTPMIVRPDREWVASGQASVWQVTTPDGSTRSLSTSAEKPLVYRNTNRVGAYRFGIKPTAEMEMFDADDAEAPAGSFVNVRVVEVPAAESELRRAAPELLAECVERLKANRYEDAGGLVAAAQHQRFGTEVWRPLLWLLLAIMVTEILWQQLGVTKSANRFAGANAGAVS</sequence>
<evidence type="ECO:0000313" key="4">
    <source>
        <dbReference type="EMBL" id="MCM2375052.1"/>
    </source>
</evidence>
<feature type="transmembrane region" description="Helical" evidence="1">
    <location>
        <begin position="6"/>
        <end position="25"/>
    </location>
</feature>
<comment type="caution">
    <text evidence="4">The sequence shown here is derived from an EMBL/GenBank/DDBJ whole genome shotgun (WGS) entry which is preliminary data.</text>
</comment>
<dbReference type="SUPFAM" id="SSF53300">
    <property type="entry name" value="vWA-like"/>
    <property type="match status" value="1"/>
</dbReference>
<organism evidence="4 5">
    <name type="scientific">Aporhodopirellula aestuarii</name>
    <dbReference type="NCBI Taxonomy" id="2950107"/>
    <lineage>
        <taxon>Bacteria</taxon>
        <taxon>Pseudomonadati</taxon>
        <taxon>Planctomycetota</taxon>
        <taxon>Planctomycetia</taxon>
        <taxon>Pirellulales</taxon>
        <taxon>Pirellulaceae</taxon>
        <taxon>Aporhodopirellula</taxon>
    </lineage>
</organism>
<dbReference type="EMBL" id="JAMQBK010000122">
    <property type="protein sequence ID" value="MCM2375052.1"/>
    <property type="molecule type" value="Genomic_DNA"/>
</dbReference>